<dbReference type="Pfam" id="PF02576">
    <property type="entry name" value="RimP_N"/>
    <property type="match status" value="1"/>
</dbReference>
<dbReference type="Proteomes" id="UP000291072">
    <property type="component" value="Unassembled WGS sequence"/>
</dbReference>
<organism evidence="2 3">
    <name type="scientific">Mycoplasma todarodis</name>
    <dbReference type="NCBI Taxonomy" id="1937191"/>
    <lineage>
        <taxon>Bacteria</taxon>
        <taxon>Bacillati</taxon>
        <taxon>Mycoplasmatota</taxon>
        <taxon>Mollicutes</taxon>
        <taxon>Mycoplasmataceae</taxon>
        <taxon>Mycoplasma</taxon>
    </lineage>
</organism>
<feature type="domain" description="Ribosome maturation factor RimP N-terminal" evidence="1">
    <location>
        <begin position="19"/>
        <end position="85"/>
    </location>
</feature>
<protein>
    <recommendedName>
        <fullName evidence="1">Ribosome maturation factor RimP N-terminal domain-containing protein</fullName>
    </recommendedName>
</protein>
<gene>
    <name evidence="2" type="ORF">C4B25_04475</name>
</gene>
<evidence type="ECO:0000313" key="2">
    <source>
        <dbReference type="EMBL" id="TCG10377.1"/>
    </source>
</evidence>
<sequence>MPMVSLSYSKGGKMTILESLQAKFGDKITSTKWEEEFGATFLRVEVQEPKLSELTLLSKEISDYLDTIDQTDKEYFLDIFSAGTDKEISFDALPEMIEENILVTLVRPIKDKIQFEGTLLEADPKGLTIKWNAKGQFRKQILAKEDIEKINLSAKVKKEGK</sequence>
<dbReference type="SUPFAM" id="SSF74942">
    <property type="entry name" value="YhbC-like, C-terminal domain"/>
    <property type="match status" value="1"/>
</dbReference>
<dbReference type="EMBL" id="PSZP01000053">
    <property type="protein sequence ID" value="TCG10377.1"/>
    <property type="molecule type" value="Genomic_DNA"/>
</dbReference>
<accession>A0A4R0XRT3</accession>
<dbReference type="InterPro" id="IPR036847">
    <property type="entry name" value="RimP_C_sf"/>
</dbReference>
<dbReference type="InterPro" id="IPR035956">
    <property type="entry name" value="RimP_N_sf"/>
</dbReference>
<evidence type="ECO:0000259" key="1">
    <source>
        <dbReference type="Pfam" id="PF02576"/>
    </source>
</evidence>
<reference evidence="2 3" key="1">
    <citation type="submission" date="2018-02" db="EMBL/GenBank/DDBJ databases">
        <title>Mycoplasma marinum and Mycoplasma todarodis sp. nov., moderately halophilic and psychrotolerant mycoplasmas isolated from cephalopods.</title>
        <authorList>
            <person name="Viver T."/>
        </authorList>
    </citation>
    <scope>NUCLEOTIDE SEQUENCE [LARGE SCALE GENOMIC DNA]</scope>
    <source>
        <strain evidence="2 3">5H</strain>
    </source>
</reference>
<dbReference type="SUPFAM" id="SSF75420">
    <property type="entry name" value="YhbC-like, N-terminal domain"/>
    <property type="match status" value="1"/>
</dbReference>
<proteinExistence type="predicted"/>
<name>A0A4R0XRT3_9MOLU</name>
<comment type="caution">
    <text evidence="2">The sequence shown here is derived from an EMBL/GenBank/DDBJ whole genome shotgun (WGS) entry which is preliminary data.</text>
</comment>
<dbReference type="InterPro" id="IPR028989">
    <property type="entry name" value="RimP_N"/>
</dbReference>
<keyword evidence="3" id="KW-1185">Reference proteome</keyword>
<dbReference type="Gene3D" id="2.30.30.180">
    <property type="entry name" value="Ribosome maturation factor RimP, C-terminal domain"/>
    <property type="match status" value="1"/>
</dbReference>
<evidence type="ECO:0000313" key="3">
    <source>
        <dbReference type="Proteomes" id="UP000291072"/>
    </source>
</evidence>
<dbReference type="AlphaFoldDB" id="A0A4R0XRT3"/>